<dbReference type="Proteomes" id="UP000199478">
    <property type="component" value="Unassembled WGS sequence"/>
</dbReference>
<dbReference type="SUPFAM" id="SSF54368">
    <property type="entry name" value="Glutamine synthetase, N-terminal domain"/>
    <property type="match status" value="1"/>
</dbReference>
<sequence>MSWLDDNPDVKNVRCGAADLNGQARGKRVPRRFAAKLEKEGTRFPLSVLNLDIWGEDIDDSPLVFESGDADGVLLPTERGYVPMPWLSSPSAILPLWAFHEDGRRFAGDPRHALAQVVASYKALGLTPVVATEMEFYLVDDSGRGIRQPKSPKSGKRRAGAEVLSLRALDAFDEFFNELYDACEAMDIPAEAAISEGGLGQFEVNLEHVPDALKAADDAWLFKMLVRGLARNHGMAASFMAKPYADYSGNGLHTHFSVIDADGNNMFANDTHAGTPMLQNAIAGCLQGIPDLALIFAPHSNSYERLVPGSHAPTGICWAYDNRTASVRVPGGSYMARRIEHRLAGGDVNPYLFLAAVLGSALIGIEDKLTPPAPISGNAYSQKLAQVPGDWGAAIDAFEQSPLARRIFDPQLVDNLVRTKRQEMYHAQDLSPEEQLDLYLDTV</sequence>
<evidence type="ECO:0000313" key="7">
    <source>
        <dbReference type="Proteomes" id="UP000199478"/>
    </source>
</evidence>
<keyword evidence="2 6" id="KW-0436">Ligase</keyword>
<dbReference type="PANTHER" id="PTHR43785">
    <property type="entry name" value="GAMMA-GLUTAMYLPUTRESCINE SYNTHETASE"/>
    <property type="match status" value="1"/>
</dbReference>
<dbReference type="EMBL" id="FOYP01000001">
    <property type="protein sequence ID" value="SFR35422.1"/>
    <property type="molecule type" value="Genomic_DNA"/>
</dbReference>
<accession>A0A1I6FZS3</accession>
<dbReference type="SMART" id="SM01230">
    <property type="entry name" value="Gln-synt_C"/>
    <property type="match status" value="1"/>
</dbReference>
<name>A0A1I6FZS3_9RHOB</name>
<dbReference type="GO" id="GO:0006598">
    <property type="term" value="P:polyamine catabolic process"/>
    <property type="evidence" value="ECO:0007669"/>
    <property type="project" value="TreeGrafter"/>
</dbReference>
<reference evidence="7" key="1">
    <citation type="submission" date="2016-10" db="EMBL/GenBank/DDBJ databases">
        <authorList>
            <person name="Varghese N."/>
            <person name="Submissions S."/>
        </authorList>
    </citation>
    <scope>NUCLEOTIDE SEQUENCE [LARGE SCALE GENOMIC DNA]</scope>
    <source>
        <strain evidence="7">DSM 26879</strain>
    </source>
</reference>
<dbReference type="InterPro" id="IPR014746">
    <property type="entry name" value="Gln_synth/guanido_kin_cat_dom"/>
</dbReference>
<gene>
    <name evidence="6" type="ORF">SAMN04488005_0812</name>
</gene>
<evidence type="ECO:0000313" key="6">
    <source>
        <dbReference type="EMBL" id="SFR35422.1"/>
    </source>
</evidence>
<dbReference type="GO" id="GO:0006542">
    <property type="term" value="P:glutamine biosynthetic process"/>
    <property type="evidence" value="ECO:0007669"/>
    <property type="project" value="InterPro"/>
</dbReference>
<evidence type="ECO:0000256" key="4">
    <source>
        <dbReference type="RuleBase" id="RU000384"/>
    </source>
</evidence>
<dbReference type="OrthoDB" id="9807095at2"/>
<dbReference type="SUPFAM" id="SSF55931">
    <property type="entry name" value="Glutamine synthetase/guanido kinase"/>
    <property type="match status" value="1"/>
</dbReference>
<dbReference type="PANTHER" id="PTHR43785:SF12">
    <property type="entry name" value="TYPE-1 GLUTAMINE SYNTHETASE 2"/>
    <property type="match status" value="1"/>
</dbReference>
<dbReference type="STRING" id="390270.SAMN04488005_0812"/>
<evidence type="ECO:0000259" key="5">
    <source>
        <dbReference type="PROSITE" id="PS51987"/>
    </source>
</evidence>
<organism evidence="6 7">
    <name type="scientific">Yoonia tamlensis</name>
    <dbReference type="NCBI Taxonomy" id="390270"/>
    <lineage>
        <taxon>Bacteria</taxon>
        <taxon>Pseudomonadati</taxon>
        <taxon>Pseudomonadota</taxon>
        <taxon>Alphaproteobacteria</taxon>
        <taxon>Rhodobacterales</taxon>
        <taxon>Paracoccaceae</taxon>
        <taxon>Yoonia</taxon>
    </lineage>
</organism>
<evidence type="ECO:0000256" key="1">
    <source>
        <dbReference type="ARBA" id="ARBA00001946"/>
    </source>
</evidence>
<proteinExistence type="inferred from homology"/>
<dbReference type="InterPro" id="IPR008146">
    <property type="entry name" value="Gln_synth_cat_dom"/>
</dbReference>
<comment type="similarity">
    <text evidence="3 4">Belongs to the glutamine synthetase family.</text>
</comment>
<evidence type="ECO:0000256" key="3">
    <source>
        <dbReference type="PROSITE-ProRule" id="PRU01331"/>
    </source>
</evidence>
<dbReference type="GO" id="GO:0004356">
    <property type="term" value="F:glutamine synthetase activity"/>
    <property type="evidence" value="ECO:0007669"/>
    <property type="project" value="InterPro"/>
</dbReference>
<dbReference type="Gene3D" id="3.30.590.10">
    <property type="entry name" value="Glutamine synthetase/guanido kinase, catalytic domain"/>
    <property type="match status" value="1"/>
</dbReference>
<feature type="domain" description="GS catalytic" evidence="5">
    <location>
        <begin position="110"/>
        <end position="443"/>
    </location>
</feature>
<dbReference type="PROSITE" id="PS51987">
    <property type="entry name" value="GS_CATALYTIC"/>
    <property type="match status" value="1"/>
</dbReference>
<keyword evidence="7" id="KW-1185">Reference proteome</keyword>
<dbReference type="Pfam" id="PF00120">
    <property type="entry name" value="Gln-synt_C"/>
    <property type="match status" value="1"/>
</dbReference>
<dbReference type="InterPro" id="IPR036651">
    <property type="entry name" value="Gln_synt_N_sf"/>
</dbReference>
<protein>
    <submittedName>
        <fullName evidence="6">Glutamate--putrescine ligase</fullName>
    </submittedName>
</protein>
<comment type="cofactor">
    <cofactor evidence="1">
        <name>Mg(2+)</name>
        <dbReference type="ChEBI" id="CHEBI:18420"/>
    </cofactor>
</comment>
<dbReference type="AlphaFoldDB" id="A0A1I6FZS3"/>
<evidence type="ECO:0000256" key="2">
    <source>
        <dbReference type="ARBA" id="ARBA00022598"/>
    </source>
</evidence>
<dbReference type="RefSeq" id="WP_090196747.1">
    <property type="nucleotide sequence ID" value="NZ_FOYP01000001.1"/>
</dbReference>